<accession>A0ABN7V8F5</accession>
<comment type="caution">
    <text evidence="1">The sequence shown here is derived from an EMBL/GenBank/DDBJ whole genome shotgun (WGS) entry which is preliminary data.</text>
</comment>
<organism evidence="1 2">
    <name type="scientific">Gigaspora margarita</name>
    <dbReference type="NCBI Taxonomy" id="4874"/>
    <lineage>
        <taxon>Eukaryota</taxon>
        <taxon>Fungi</taxon>
        <taxon>Fungi incertae sedis</taxon>
        <taxon>Mucoromycota</taxon>
        <taxon>Glomeromycotina</taxon>
        <taxon>Glomeromycetes</taxon>
        <taxon>Diversisporales</taxon>
        <taxon>Gigasporaceae</taxon>
        <taxon>Gigaspora</taxon>
    </lineage>
</organism>
<evidence type="ECO:0000313" key="1">
    <source>
        <dbReference type="EMBL" id="CAG8740340.1"/>
    </source>
</evidence>
<name>A0ABN7V8F5_GIGMA</name>
<dbReference type="Proteomes" id="UP000789901">
    <property type="component" value="Unassembled WGS sequence"/>
</dbReference>
<protein>
    <submittedName>
        <fullName evidence="1">18678_t:CDS:1</fullName>
    </submittedName>
</protein>
<dbReference type="EMBL" id="CAJVQB010010489">
    <property type="protein sequence ID" value="CAG8740340.1"/>
    <property type="molecule type" value="Genomic_DNA"/>
</dbReference>
<feature type="non-terminal residue" evidence="1">
    <location>
        <position position="177"/>
    </location>
</feature>
<gene>
    <name evidence="1" type="ORF">GMARGA_LOCUS15313</name>
</gene>
<keyword evidence="2" id="KW-1185">Reference proteome</keyword>
<proteinExistence type="predicted"/>
<sequence length="177" mass="20415">MNSTSILCNSIFIDTHPELLSLHQQIEEFQITYQSNVEAIFNNSIEQCSYNQEELDESIITDKSNINEAQYKKLQTIICCNNKCLQKTTIKGQKHSRLASKNIFEGVEICSNAFLTIYRIGEKYWRNIGTHFIQQEISPRIHKLTNKNSNFAIPFETILNILTFIINYANIHGLPSP</sequence>
<evidence type="ECO:0000313" key="2">
    <source>
        <dbReference type="Proteomes" id="UP000789901"/>
    </source>
</evidence>
<reference evidence="1 2" key="1">
    <citation type="submission" date="2021-06" db="EMBL/GenBank/DDBJ databases">
        <authorList>
            <person name="Kallberg Y."/>
            <person name="Tangrot J."/>
            <person name="Rosling A."/>
        </authorList>
    </citation>
    <scope>NUCLEOTIDE SEQUENCE [LARGE SCALE GENOMIC DNA]</scope>
    <source>
        <strain evidence="1 2">120-4 pot B 10/14</strain>
    </source>
</reference>